<evidence type="ECO:0000256" key="3">
    <source>
        <dbReference type="ARBA" id="ARBA00022801"/>
    </source>
</evidence>
<evidence type="ECO:0000256" key="1">
    <source>
        <dbReference type="ARBA" id="ARBA00005614"/>
    </source>
</evidence>
<sequence length="89" mass="9868">MSADDLSTLLSVEFEVFGQVQGCFFTKYCKDLALQLGITGWVKNTKKGTIVGKLQGRKAELDQMIDWLSNTGSPGCKIERCELSNLIYS</sequence>
<evidence type="ECO:0000313" key="9">
    <source>
        <dbReference type="Proteomes" id="UP000691718"/>
    </source>
</evidence>
<comment type="similarity">
    <text evidence="1 6">Belongs to the acylphosphatase family.</text>
</comment>
<dbReference type="InterPro" id="IPR001792">
    <property type="entry name" value="Acylphosphatase-like_dom"/>
</dbReference>
<dbReference type="EC" id="3.6.1.7" evidence="2"/>
<reference evidence="8" key="1">
    <citation type="submission" date="2021-04" db="EMBL/GenBank/DDBJ databases">
        <authorList>
            <person name="Tunstrom K."/>
        </authorList>
    </citation>
    <scope>NUCLEOTIDE SEQUENCE</scope>
</reference>
<gene>
    <name evidence="8" type="ORF">PAPOLLO_LOCUS11071</name>
</gene>
<dbReference type="EMBL" id="CAJQZP010000795">
    <property type="protein sequence ID" value="CAG4985612.1"/>
    <property type="molecule type" value="Genomic_DNA"/>
</dbReference>
<evidence type="ECO:0000256" key="2">
    <source>
        <dbReference type="ARBA" id="ARBA00012150"/>
    </source>
</evidence>
<protein>
    <recommendedName>
        <fullName evidence="2">acylphosphatase</fullName>
        <ecNumber evidence="2">3.6.1.7</ecNumber>
    </recommendedName>
</protein>
<feature type="domain" description="Acylphosphatase-like" evidence="7">
    <location>
        <begin position="11"/>
        <end position="89"/>
    </location>
</feature>
<keyword evidence="3" id="KW-0378">Hydrolase</keyword>
<evidence type="ECO:0000256" key="4">
    <source>
        <dbReference type="ARBA" id="ARBA00047645"/>
    </source>
</evidence>
<comment type="caution">
    <text evidence="5">Lacks conserved residue(s) required for the propagation of feature annotation.</text>
</comment>
<dbReference type="FunFam" id="3.30.70.100:FF:000011">
    <property type="entry name" value="Acylphosphatase"/>
    <property type="match status" value="1"/>
</dbReference>
<dbReference type="Pfam" id="PF00708">
    <property type="entry name" value="Acylphosphatase"/>
    <property type="match status" value="1"/>
</dbReference>
<evidence type="ECO:0000256" key="6">
    <source>
        <dbReference type="RuleBase" id="RU004168"/>
    </source>
</evidence>
<comment type="caution">
    <text evidence="8">The sequence shown here is derived from an EMBL/GenBank/DDBJ whole genome shotgun (WGS) entry which is preliminary data.</text>
</comment>
<dbReference type="Proteomes" id="UP000691718">
    <property type="component" value="Unassembled WGS sequence"/>
</dbReference>
<dbReference type="InterPro" id="IPR020456">
    <property type="entry name" value="Acylphosphatase"/>
</dbReference>
<dbReference type="GO" id="GO:0003998">
    <property type="term" value="F:acylphosphatase activity"/>
    <property type="evidence" value="ECO:0007669"/>
    <property type="project" value="UniProtKB-EC"/>
</dbReference>
<proteinExistence type="inferred from homology"/>
<dbReference type="PROSITE" id="PS51160">
    <property type="entry name" value="ACYLPHOSPHATASE_3"/>
    <property type="match status" value="1"/>
</dbReference>
<dbReference type="AlphaFoldDB" id="A0A8S3WW35"/>
<evidence type="ECO:0000313" key="8">
    <source>
        <dbReference type="EMBL" id="CAG4985612.1"/>
    </source>
</evidence>
<evidence type="ECO:0000259" key="7">
    <source>
        <dbReference type="PROSITE" id="PS51160"/>
    </source>
</evidence>
<organism evidence="8 9">
    <name type="scientific">Parnassius apollo</name>
    <name type="common">Apollo butterfly</name>
    <name type="synonym">Papilio apollo</name>
    <dbReference type="NCBI Taxonomy" id="110799"/>
    <lineage>
        <taxon>Eukaryota</taxon>
        <taxon>Metazoa</taxon>
        <taxon>Ecdysozoa</taxon>
        <taxon>Arthropoda</taxon>
        <taxon>Hexapoda</taxon>
        <taxon>Insecta</taxon>
        <taxon>Pterygota</taxon>
        <taxon>Neoptera</taxon>
        <taxon>Endopterygota</taxon>
        <taxon>Lepidoptera</taxon>
        <taxon>Glossata</taxon>
        <taxon>Ditrysia</taxon>
        <taxon>Papilionoidea</taxon>
        <taxon>Papilionidae</taxon>
        <taxon>Parnassiinae</taxon>
        <taxon>Parnassini</taxon>
        <taxon>Parnassius</taxon>
        <taxon>Parnassius</taxon>
    </lineage>
</organism>
<dbReference type="PANTHER" id="PTHR10029:SF10">
    <property type="entry name" value="GEO08407P1"/>
    <property type="match status" value="1"/>
</dbReference>
<name>A0A8S3WW35_PARAO</name>
<evidence type="ECO:0000256" key="5">
    <source>
        <dbReference type="PROSITE-ProRule" id="PRU00520"/>
    </source>
</evidence>
<keyword evidence="9" id="KW-1185">Reference proteome</keyword>
<dbReference type="PANTHER" id="PTHR10029">
    <property type="entry name" value="ACYLPHOSPHATASE"/>
    <property type="match status" value="1"/>
</dbReference>
<accession>A0A8S3WW35</accession>
<dbReference type="OrthoDB" id="7961613at2759"/>
<comment type="catalytic activity">
    <reaction evidence="4">
        <text>an acyl phosphate + H2O = a carboxylate + phosphate + H(+)</text>
        <dbReference type="Rhea" id="RHEA:14965"/>
        <dbReference type="ChEBI" id="CHEBI:15377"/>
        <dbReference type="ChEBI" id="CHEBI:15378"/>
        <dbReference type="ChEBI" id="CHEBI:29067"/>
        <dbReference type="ChEBI" id="CHEBI:43474"/>
        <dbReference type="ChEBI" id="CHEBI:59918"/>
        <dbReference type="EC" id="3.6.1.7"/>
    </reaction>
</comment>